<comment type="caution">
    <text evidence="1">The sequence shown here is derived from an EMBL/GenBank/DDBJ whole genome shotgun (WGS) entry which is preliminary data.</text>
</comment>
<dbReference type="EMBL" id="JARQWQ010000151">
    <property type="protein sequence ID" value="KAK2548283.1"/>
    <property type="molecule type" value="Genomic_DNA"/>
</dbReference>
<protein>
    <submittedName>
        <fullName evidence="1">Uncharacterized protein</fullName>
    </submittedName>
</protein>
<evidence type="ECO:0000313" key="2">
    <source>
        <dbReference type="Proteomes" id="UP001249851"/>
    </source>
</evidence>
<dbReference type="AlphaFoldDB" id="A0AAD9USH4"/>
<proteinExistence type="predicted"/>
<name>A0AAD9USH4_ACRCE</name>
<keyword evidence="2" id="KW-1185">Reference proteome</keyword>
<gene>
    <name evidence="1" type="ORF">P5673_031611</name>
</gene>
<evidence type="ECO:0000313" key="1">
    <source>
        <dbReference type="EMBL" id="KAK2548283.1"/>
    </source>
</evidence>
<organism evidence="1 2">
    <name type="scientific">Acropora cervicornis</name>
    <name type="common">Staghorn coral</name>
    <dbReference type="NCBI Taxonomy" id="6130"/>
    <lineage>
        <taxon>Eukaryota</taxon>
        <taxon>Metazoa</taxon>
        <taxon>Cnidaria</taxon>
        <taxon>Anthozoa</taxon>
        <taxon>Hexacorallia</taxon>
        <taxon>Scleractinia</taxon>
        <taxon>Astrocoeniina</taxon>
        <taxon>Acroporidae</taxon>
        <taxon>Acropora</taxon>
    </lineage>
</organism>
<dbReference type="Proteomes" id="UP001249851">
    <property type="component" value="Unassembled WGS sequence"/>
</dbReference>
<accession>A0AAD9USH4</accession>
<reference evidence="1" key="2">
    <citation type="journal article" date="2023" name="Science">
        <title>Genomic signatures of disease resistance in endangered staghorn corals.</title>
        <authorList>
            <person name="Vollmer S.V."/>
            <person name="Selwyn J.D."/>
            <person name="Despard B.A."/>
            <person name="Roesel C.L."/>
        </authorList>
    </citation>
    <scope>NUCLEOTIDE SEQUENCE</scope>
    <source>
        <strain evidence="1">K2</strain>
    </source>
</reference>
<sequence length="137" mass="15787">MAFSQNVTLSGMTLVSIDNDNNKFVAGQRENGKWTQKNHSAQISRQEKKDLYTKLDDILLAGLHGDFEFCPGHAVDRLEMVQFLTSVVHRHLRDFPELQQILDLRDTVLTSRVKRAFPGVEYKRKQVKEDNGKKVYP</sequence>
<reference evidence="1" key="1">
    <citation type="journal article" date="2023" name="G3 (Bethesda)">
        <title>Whole genome assembly and annotation of the endangered Caribbean coral Acropora cervicornis.</title>
        <authorList>
            <person name="Selwyn J.D."/>
            <person name="Vollmer S.V."/>
        </authorList>
    </citation>
    <scope>NUCLEOTIDE SEQUENCE</scope>
    <source>
        <strain evidence="1">K2</strain>
    </source>
</reference>